<reference evidence="1" key="2">
    <citation type="submission" date="2020-11" db="EMBL/GenBank/DDBJ databases">
        <authorList>
            <person name="McCartney M.A."/>
            <person name="Auch B."/>
            <person name="Kono T."/>
            <person name="Mallez S."/>
            <person name="Becker A."/>
            <person name="Gohl D.M."/>
            <person name="Silverstein K.A.T."/>
            <person name="Koren S."/>
            <person name="Bechman K.B."/>
            <person name="Herman A."/>
            <person name="Abrahante J.E."/>
            <person name="Garbe J."/>
        </authorList>
    </citation>
    <scope>NUCLEOTIDE SEQUENCE</scope>
    <source>
        <strain evidence="1">Duluth1</strain>
        <tissue evidence="1">Whole animal</tissue>
    </source>
</reference>
<accession>A0A9D4RLC8</accession>
<proteinExistence type="predicted"/>
<comment type="caution">
    <text evidence="1">The sequence shown here is derived from an EMBL/GenBank/DDBJ whole genome shotgun (WGS) entry which is preliminary data.</text>
</comment>
<sequence length="53" mass="5991">MSAQVTTVGVFWLCNLNVLDYGEMCKKSVTSVHFSKKLTLARWTADCDNQRHG</sequence>
<gene>
    <name evidence="1" type="ORF">DPMN_033668</name>
</gene>
<evidence type="ECO:0000313" key="2">
    <source>
        <dbReference type="Proteomes" id="UP000828390"/>
    </source>
</evidence>
<evidence type="ECO:0000313" key="1">
    <source>
        <dbReference type="EMBL" id="KAH3870480.1"/>
    </source>
</evidence>
<protein>
    <submittedName>
        <fullName evidence="1">Uncharacterized protein</fullName>
    </submittedName>
</protein>
<dbReference type="AlphaFoldDB" id="A0A9D4RLC8"/>
<reference evidence="1" key="1">
    <citation type="journal article" date="2019" name="bioRxiv">
        <title>The Genome of the Zebra Mussel, Dreissena polymorpha: A Resource for Invasive Species Research.</title>
        <authorList>
            <person name="McCartney M.A."/>
            <person name="Auch B."/>
            <person name="Kono T."/>
            <person name="Mallez S."/>
            <person name="Zhang Y."/>
            <person name="Obille A."/>
            <person name="Becker A."/>
            <person name="Abrahante J.E."/>
            <person name="Garbe J."/>
            <person name="Badalamenti J.P."/>
            <person name="Herman A."/>
            <person name="Mangelson H."/>
            <person name="Liachko I."/>
            <person name="Sullivan S."/>
            <person name="Sone E.D."/>
            <person name="Koren S."/>
            <person name="Silverstein K.A.T."/>
            <person name="Beckman K.B."/>
            <person name="Gohl D.M."/>
        </authorList>
    </citation>
    <scope>NUCLEOTIDE SEQUENCE</scope>
    <source>
        <strain evidence="1">Duluth1</strain>
        <tissue evidence="1">Whole animal</tissue>
    </source>
</reference>
<dbReference type="EMBL" id="JAIWYP010000002">
    <property type="protein sequence ID" value="KAH3870480.1"/>
    <property type="molecule type" value="Genomic_DNA"/>
</dbReference>
<dbReference type="Proteomes" id="UP000828390">
    <property type="component" value="Unassembled WGS sequence"/>
</dbReference>
<keyword evidence="2" id="KW-1185">Reference proteome</keyword>
<name>A0A9D4RLC8_DREPO</name>
<organism evidence="1 2">
    <name type="scientific">Dreissena polymorpha</name>
    <name type="common">Zebra mussel</name>
    <name type="synonym">Mytilus polymorpha</name>
    <dbReference type="NCBI Taxonomy" id="45954"/>
    <lineage>
        <taxon>Eukaryota</taxon>
        <taxon>Metazoa</taxon>
        <taxon>Spiralia</taxon>
        <taxon>Lophotrochozoa</taxon>
        <taxon>Mollusca</taxon>
        <taxon>Bivalvia</taxon>
        <taxon>Autobranchia</taxon>
        <taxon>Heteroconchia</taxon>
        <taxon>Euheterodonta</taxon>
        <taxon>Imparidentia</taxon>
        <taxon>Neoheterodontei</taxon>
        <taxon>Myida</taxon>
        <taxon>Dreissenoidea</taxon>
        <taxon>Dreissenidae</taxon>
        <taxon>Dreissena</taxon>
    </lineage>
</organism>